<dbReference type="SMART" id="SM00679">
    <property type="entry name" value="CTNS"/>
    <property type="match status" value="2"/>
</dbReference>
<evidence type="ECO:0000256" key="3">
    <source>
        <dbReference type="ARBA" id="ARBA00022989"/>
    </source>
</evidence>
<dbReference type="GO" id="GO:0005802">
    <property type="term" value="C:trans-Golgi network"/>
    <property type="evidence" value="ECO:0007669"/>
    <property type="project" value="TreeGrafter"/>
</dbReference>
<comment type="caution">
    <text evidence="6">The sequence shown here is derived from an EMBL/GenBank/DDBJ whole genome shotgun (WGS) entry which is preliminary data.</text>
</comment>
<feature type="transmembrane region" description="Helical" evidence="5">
    <location>
        <begin position="145"/>
        <end position="168"/>
    </location>
</feature>
<evidence type="ECO:0008006" key="8">
    <source>
        <dbReference type="Google" id="ProtNLM"/>
    </source>
</evidence>
<dbReference type="GO" id="GO:0042147">
    <property type="term" value="P:retrograde transport, endosome to Golgi"/>
    <property type="evidence" value="ECO:0007669"/>
    <property type="project" value="TreeGrafter"/>
</dbReference>
<reference evidence="6 7" key="1">
    <citation type="journal article" date="2020" name="ISME J.">
        <title>Uncovering the hidden diversity of litter-decomposition mechanisms in mushroom-forming fungi.</title>
        <authorList>
            <person name="Floudas D."/>
            <person name="Bentzer J."/>
            <person name="Ahren D."/>
            <person name="Johansson T."/>
            <person name="Persson P."/>
            <person name="Tunlid A."/>
        </authorList>
    </citation>
    <scope>NUCLEOTIDE SEQUENCE [LARGE SCALE GENOMIC DNA]</scope>
    <source>
        <strain evidence="6 7">CBS 291.85</strain>
    </source>
</reference>
<evidence type="ECO:0000256" key="2">
    <source>
        <dbReference type="ARBA" id="ARBA00022692"/>
    </source>
</evidence>
<protein>
    <recommendedName>
        <fullName evidence="8">PQ-loop repeat-containing protein 1</fullName>
    </recommendedName>
</protein>
<evidence type="ECO:0000256" key="1">
    <source>
        <dbReference type="ARBA" id="ARBA00004141"/>
    </source>
</evidence>
<dbReference type="PANTHER" id="PTHR14856:SF9">
    <property type="entry name" value="PQ-LOOP REPEAT-CONTAINING PROTEIN 1"/>
    <property type="match status" value="1"/>
</dbReference>
<accession>A0A8H5GLQ4</accession>
<dbReference type="Pfam" id="PF04193">
    <property type="entry name" value="PQ-loop"/>
    <property type="match status" value="1"/>
</dbReference>
<dbReference type="GO" id="GO:0005768">
    <property type="term" value="C:endosome"/>
    <property type="evidence" value="ECO:0007669"/>
    <property type="project" value="TreeGrafter"/>
</dbReference>
<feature type="transmembrane region" description="Helical" evidence="5">
    <location>
        <begin position="103"/>
        <end position="124"/>
    </location>
</feature>
<dbReference type="InterPro" id="IPR006603">
    <property type="entry name" value="PQ-loop_rpt"/>
</dbReference>
<keyword evidence="7" id="KW-1185">Reference proteome</keyword>
<evidence type="ECO:0000313" key="7">
    <source>
        <dbReference type="Proteomes" id="UP000559256"/>
    </source>
</evidence>
<dbReference type="GO" id="GO:0016020">
    <property type="term" value="C:membrane"/>
    <property type="evidence" value="ECO:0007669"/>
    <property type="project" value="UniProtKB-SubCell"/>
</dbReference>
<dbReference type="EMBL" id="JAACJM010000020">
    <property type="protein sequence ID" value="KAF5367091.1"/>
    <property type="molecule type" value="Genomic_DNA"/>
</dbReference>
<sequence>MTCSLCNRRLQSRNKAAHSKCSRPLLNTIMSAEPIPSSSTNWISLLASIGMAVGPPLVYADQAYSIVKKKDATGFSRDVCAILLIANITRCFFWLGSKFETALLVQSILMILAQLALLYICILYRPKTSPESLGLKTRPLSFWQWNNYVQYIEFLAGLILCQAIIFLVFNHSEVYISILGFCALGLESTLPIPQLISNYKQRSLYGFRTSTLLGWFGGDSYKTVYFFLQNSPLQFKVCAIFQLSVDVAILAQRVAYGTPPPPTVLPDDDDLEQALALESESS</sequence>
<dbReference type="AlphaFoldDB" id="A0A8H5GLQ4"/>
<keyword evidence="2 5" id="KW-0812">Transmembrane</keyword>
<dbReference type="PANTHER" id="PTHR14856">
    <property type="entry name" value="PQ-LOOP REPEAT-CONTAINING PROTEIN 1-LIKE PROTEIN"/>
    <property type="match status" value="1"/>
</dbReference>
<gene>
    <name evidence="6" type="ORF">D9758_003976</name>
</gene>
<proteinExistence type="predicted"/>
<dbReference type="GO" id="GO:0005829">
    <property type="term" value="C:cytosol"/>
    <property type="evidence" value="ECO:0007669"/>
    <property type="project" value="GOC"/>
</dbReference>
<evidence type="ECO:0000313" key="6">
    <source>
        <dbReference type="EMBL" id="KAF5367091.1"/>
    </source>
</evidence>
<dbReference type="GO" id="GO:0045332">
    <property type="term" value="P:phospholipid translocation"/>
    <property type="evidence" value="ECO:0007669"/>
    <property type="project" value="TreeGrafter"/>
</dbReference>
<dbReference type="Proteomes" id="UP000559256">
    <property type="component" value="Unassembled WGS sequence"/>
</dbReference>
<dbReference type="InterPro" id="IPR052241">
    <property type="entry name" value="SLC66/Scramblase_ANY1"/>
</dbReference>
<comment type="subcellular location">
    <subcellularLocation>
        <location evidence="1">Membrane</location>
        <topology evidence="1">Multi-pass membrane protein</topology>
    </subcellularLocation>
</comment>
<dbReference type="OrthoDB" id="292213at2759"/>
<dbReference type="Gene3D" id="1.20.1280.290">
    <property type="match status" value="2"/>
</dbReference>
<name>A0A8H5GLQ4_9AGAR</name>
<dbReference type="FunFam" id="1.20.1280.290:FF:000005">
    <property type="entry name" value="PQ-loop repeat-containing protein 1"/>
    <property type="match status" value="1"/>
</dbReference>
<keyword evidence="3 5" id="KW-1133">Transmembrane helix</keyword>
<evidence type="ECO:0000256" key="4">
    <source>
        <dbReference type="ARBA" id="ARBA00023136"/>
    </source>
</evidence>
<feature type="transmembrane region" description="Helical" evidence="5">
    <location>
        <begin position="174"/>
        <end position="192"/>
    </location>
</feature>
<keyword evidence="4 5" id="KW-0472">Membrane</keyword>
<organism evidence="6 7">
    <name type="scientific">Tetrapyrgos nigripes</name>
    <dbReference type="NCBI Taxonomy" id="182062"/>
    <lineage>
        <taxon>Eukaryota</taxon>
        <taxon>Fungi</taxon>
        <taxon>Dikarya</taxon>
        <taxon>Basidiomycota</taxon>
        <taxon>Agaricomycotina</taxon>
        <taxon>Agaricomycetes</taxon>
        <taxon>Agaricomycetidae</taxon>
        <taxon>Agaricales</taxon>
        <taxon>Marasmiineae</taxon>
        <taxon>Marasmiaceae</taxon>
        <taxon>Tetrapyrgos</taxon>
    </lineage>
</organism>
<feature type="transmembrane region" description="Helical" evidence="5">
    <location>
        <begin position="79"/>
        <end position="97"/>
    </location>
</feature>
<evidence type="ECO:0000256" key="5">
    <source>
        <dbReference type="SAM" id="Phobius"/>
    </source>
</evidence>